<organism evidence="2 3">
    <name type="scientific">Streptomyces botrytidirepellens</name>
    <dbReference type="NCBI Taxonomy" id="2486417"/>
    <lineage>
        <taxon>Bacteria</taxon>
        <taxon>Bacillati</taxon>
        <taxon>Actinomycetota</taxon>
        <taxon>Actinomycetes</taxon>
        <taxon>Kitasatosporales</taxon>
        <taxon>Streptomycetaceae</taxon>
        <taxon>Streptomyces</taxon>
    </lineage>
</organism>
<accession>A0A3M8WS92</accession>
<protein>
    <recommendedName>
        <fullName evidence="4">Tn3 transposase DDE domain-containing protein</fullName>
    </recommendedName>
</protein>
<evidence type="ECO:0008006" key="4">
    <source>
        <dbReference type="Google" id="ProtNLM"/>
    </source>
</evidence>
<dbReference type="EMBL" id="RIBZ01000117">
    <property type="protein sequence ID" value="RNG30963.1"/>
    <property type="molecule type" value="Genomic_DNA"/>
</dbReference>
<evidence type="ECO:0000313" key="2">
    <source>
        <dbReference type="EMBL" id="RNG30963.1"/>
    </source>
</evidence>
<dbReference type="RefSeq" id="WP_123099470.1">
    <property type="nucleotide sequence ID" value="NZ_RIBZ01000117.1"/>
</dbReference>
<feature type="region of interest" description="Disordered" evidence="1">
    <location>
        <begin position="63"/>
        <end position="86"/>
    </location>
</feature>
<evidence type="ECO:0000256" key="1">
    <source>
        <dbReference type="SAM" id="MobiDB-lite"/>
    </source>
</evidence>
<gene>
    <name evidence="2" type="ORF">EEJ42_09155</name>
</gene>
<keyword evidence="3" id="KW-1185">Reference proteome</keyword>
<reference evidence="2 3" key="1">
    <citation type="submission" date="2018-11" db="EMBL/GenBank/DDBJ databases">
        <title>The Potential of Streptomyces as Biocontrol Agents against the Tomato grey mould, Botrytis cinerea (Gray mold) Frontiers in Microbiology.</title>
        <authorList>
            <person name="Li D."/>
        </authorList>
    </citation>
    <scope>NUCLEOTIDE SEQUENCE [LARGE SCALE GENOMIC DNA]</scope>
    <source>
        <strain evidence="2 3">NEAU-LD23</strain>
    </source>
</reference>
<sequence>MPGRQLGQSGQDQLGALGLVLNTAVLWTTRYLNNGVTTLTLRALPADQREHEVLNEDVARLSPLRPSSRRGSGRASAVVRGPREPRGLEPIVTDIRAA</sequence>
<evidence type="ECO:0000313" key="3">
    <source>
        <dbReference type="Proteomes" id="UP000275401"/>
    </source>
</evidence>
<name>A0A3M8WS92_9ACTN</name>
<dbReference type="AlphaFoldDB" id="A0A3M8WS92"/>
<comment type="caution">
    <text evidence="2">The sequence shown here is derived from an EMBL/GenBank/DDBJ whole genome shotgun (WGS) entry which is preliminary data.</text>
</comment>
<proteinExistence type="predicted"/>
<dbReference type="Proteomes" id="UP000275401">
    <property type="component" value="Unassembled WGS sequence"/>
</dbReference>